<comment type="subcellular location">
    <subcellularLocation>
        <location evidence="1">Cell membrane</location>
        <topology evidence="1">Multi-pass membrane protein</topology>
    </subcellularLocation>
</comment>
<keyword evidence="2" id="KW-1003">Cell membrane</keyword>
<feature type="domain" description="Cardiolipin synthase N-terminal" evidence="7">
    <location>
        <begin position="21"/>
        <end position="62"/>
    </location>
</feature>
<evidence type="ECO:0000256" key="2">
    <source>
        <dbReference type="ARBA" id="ARBA00022475"/>
    </source>
</evidence>
<accession>A0A160T4R6</accession>
<keyword evidence="3 6" id="KW-0812">Transmembrane</keyword>
<feature type="transmembrane region" description="Helical" evidence="6">
    <location>
        <begin position="39"/>
        <end position="60"/>
    </location>
</feature>
<keyword evidence="4 6" id="KW-1133">Transmembrane helix</keyword>
<evidence type="ECO:0000313" key="8">
    <source>
        <dbReference type="EMBL" id="CUS04098.2"/>
    </source>
</evidence>
<gene>
    <name evidence="8" type="primary">yxlE</name>
    <name evidence="8" type="ORF">CFX0092_A2220</name>
</gene>
<dbReference type="KEGG" id="pbf:CFX0092_A2220"/>
<dbReference type="AlphaFoldDB" id="A0A160T4R6"/>
<dbReference type="Pfam" id="PF13396">
    <property type="entry name" value="PLDc_N"/>
    <property type="match status" value="1"/>
</dbReference>
<dbReference type="EMBL" id="LN890655">
    <property type="protein sequence ID" value="CUS04098.2"/>
    <property type="molecule type" value="Genomic_DNA"/>
</dbReference>
<dbReference type="InterPro" id="IPR027379">
    <property type="entry name" value="CLS_N"/>
</dbReference>
<evidence type="ECO:0000259" key="7">
    <source>
        <dbReference type="Pfam" id="PF13396"/>
    </source>
</evidence>
<name>A0A160T4R6_9CHLR</name>
<dbReference type="RefSeq" id="WP_095043492.1">
    <property type="nucleotide sequence ID" value="NZ_LN890655.1"/>
</dbReference>
<organism evidence="8 9">
    <name type="scientific">Candidatus Promineifilum breve</name>
    <dbReference type="NCBI Taxonomy" id="1806508"/>
    <lineage>
        <taxon>Bacteria</taxon>
        <taxon>Bacillati</taxon>
        <taxon>Chloroflexota</taxon>
        <taxon>Ardenticatenia</taxon>
        <taxon>Candidatus Promineifilales</taxon>
        <taxon>Candidatus Promineifilaceae</taxon>
        <taxon>Candidatus Promineifilum</taxon>
    </lineage>
</organism>
<reference evidence="8" key="1">
    <citation type="submission" date="2016-01" db="EMBL/GenBank/DDBJ databases">
        <authorList>
            <person name="Mcilroy J.S."/>
            <person name="Karst M S."/>
            <person name="Albertsen M."/>
        </authorList>
    </citation>
    <scope>NUCLEOTIDE SEQUENCE</scope>
    <source>
        <strain evidence="8">Cfx-K</strain>
    </source>
</reference>
<evidence type="ECO:0000256" key="4">
    <source>
        <dbReference type="ARBA" id="ARBA00022989"/>
    </source>
</evidence>
<keyword evidence="9" id="KW-1185">Reference proteome</keyword>
<dbReference type="OrthoDB" id="166870at2"/>
<evidence type="ECO:0000313" key="9">
    <source>
        <dbReference type="Proteomes" id="UP000215027"/>
    </source>
</evidence>
<evidence type="ECO:0000256" key="1">
    <source>
        <dbReference type="ARBA" id="ARBA00004651"/>
    </source>
</evidence>
<protein>
    <submittedName>
        <fullName evidence="8">Negative regulatory protein YxlE</fullName>
    </submittedName>
</protein>
<proteinExistence type="predicted"/>
<evidence type="ECO:0000256" key="3">
    <source>
        <dbReference type="ARBA" id="ARBA00022692"/>
    </source>
</evidence>
<evidence type="ECO:0000256" key="5">
    <source>
        <dbReference type="ARBA" id="ARBA00023136"/>
    </source>
</evidence>
<evidence type="ECO:0000256" key="6">
    <source>
        <dbReference type="SAM" id="Phobius"/>
    </source>
</evidence>
<feature type="transmembrane region" description="Helical" evidence="6">
    <location>
        <begin position="7"/>
        <end position="27"/>
    </location>
</feature>
<dbReference type="Proteomes" id="UP000215027">
    <property type="component" value="Chromosome I"/>
</dbReference>
<keyword evidence="5 6" id="KW-0472">Membrane</keyword>
<sequence length="65" mass="7521">MDAIRPYLPFLVPILILQVGLMLFALIDLIRRPAANGPRWLWAFIIIFVNIIGPIAYFLIGRREE</sequence>
<dbReference type="GO" id="GO:0005886">
    <property type="term" value="C:plasma membrane"/>
    <property type="evidence" value="ECO:0007669"/>
    <property type="project" value="UniProtKB-SubCell"/>
</dbReference>